<dbReference type="Gene3D" id="3.40.605.10">
    <property type="entry name" value="Aldehyde Dehydrogenase, Chain A, domain 1"/>
    <property type="match status" value="1"/>
</dbReference>
<dbReference type="Gene3D" id="3.40.309.10">
    <property type="entry name" value="Aldehyde Dehydrogenase, Chain A, domain 2"/>
    <property type="match status" value="1"/>
</dbReference>
<feature type="domain" description="Aldehyde dehydrogenase" evidence="4">
    <location>
        <begin position="2"/>
        <end position="455"/>
    </location>
</feature>
<proteinExistence type="inferred from homology"/>
<dbReference type="InterPro" id="IPR047110">
    <property type="entry name" value="GABD/Sad-like"/>
</dbReference>
<dbReference type="PROSITE" id="PS00070">
    <property type="entry name" value="ALDEHYDE_DEHYDR_CYS"/>
    <property type="match status" value="1"/>
</dbReference>
<name>A0ABT2GRK1_9MICO</name>
<dbReference type="EMBL" id="JANLCM010000002">
    <property type="protein sequence ID" value="MCS5718844.1"/>
    <property type="molecule type" value="Genomic_DNA"/>
</dbReference>
<evidence type="ECO:0000313" key="6">
    <source>
        <dbReference type="Proteomes" id="UP001165584"/>
    </source>
</evidence>
<comment type="similarity">
    <text evidence="1">Belongs to the aldehyde dehydrogenase family.</text>
</comment>
<reference evidence="5" key="1">
    <citation type="submission" date="2022-08" db="EMBL/GenBank/DDBJ databases">
        <authorList>
            <person name="Deng Y."/>
            <person name="Han X.-F."/>
            <person name="Zhang Y.-Q."/>
        </authorList>
    </citation>
    <scope>NUCLEOTIDE SEQUENCE</scope>
    <source>
        <strain evidence="5">CPCC 205763</strain>
    </source>
</reference>
<evidence type="ECO:0000256" key="3">
    <source>
        <dbReference type="ARBA" id="ARBA00023002"/>
    </source>
</evidence>
<dbReference type="Proteomes" id="UP001165584">
    <property type="component" value="Unassembled WGS sequence"/>
</dbReference>
<dbReference type="PANTHER" id="PTHR43217">
    <property type="entry name" value="SUCCINATE SEMIALDEHYDE DEHYDROGENASE [NAD(P)+] SAD"/>
    <property type="match status" value="1"/>
</dbReference>
<keyword evidence="3" id="KW-0560">Oxidoreductase</keyword>
<dbReference type="InterPro" id="IPR015590">
    <property type="entry name" value="Aldehyde_DH_dom"/>
</dbReference>
<sequence length="458" mass="48561">MTIATVDPTTGETLEEFTPHTAAEVEDRIAAAHAAYLELASTTIAQRAEWMRAAAGILESEVDQVSELITTEMGKTLGQARYETLKSATGMRFFADNAERYLAPEHPVEAGAVNASALSVRFDPIGVVLAVMPWNYPLWQCIRFAAPALMAGNTGLLKHASNVPQSALYLGELFARGGFPKGAFQTLLIEGGAVAPLLDDRRIRAATLTGSVAAGASVAEAAGRNVKKTVLELGGTDVFIVLPSADVPRAATFGVNARVQNSGQSCIAAKRYYVHTDVYDEFADAFVAGMAATVAGDPRDEATTFGPLATSRGRDDVQELVDDAVAKGATVLTGGSVPDGPGWFYPATVLTDVTPSMRIFREECFGPVACLYRVDSLDEAISRSNDSDFGLSSSVWTTDTAEIDRLTRSLDFGGVFVNGLTASFPGVPFGGVKDSGYGRELSAFGIREFTNAKTVWQA</sequence>
<accession>A0ABT2GRK1</accession>
<comment type="caution">
    <text evidence="5">The sequence shown here is derived from an EMBL/GenBank/DDBJ whole genome shotgun (WGS) entry which is preliminary data.</text>
</comment>
<evidence type="ECO:0000313" key="5">
    <source>
        <dbReference type="EMBL" id="MCS5718844.1"/>
    </source>
</evidence>
<dbReference type="NCBIfam" id="NF042989">
    <property type="entry name" value="AldDh_AldH_Clos"/>
    <property type="match status" value="1"/>
</dbReference>
<dbReference type="InterPro" id="IPR054988">
    <property type="entry name" value="AldDh_AldH"/>
</dbReference>
<dbReference type="InterPro" id="IPR016160">
    <property type="entry name" value="Ald_DH_CS_CYS"/>
</dbReference>
<keyword evidence="6" id="KW-1185">Reference proteome</keyword>
<dbReference type="Pfam" id="PF00171">
    <property type="entry name" value="Aldedh"/>
    <property type="match status" value="1"/>
</dbReference>
<dbReference type="InterPro" id="IPR016162">
    <property type="entry name" value="Ald_DH_N"/>
</dbReference>
<dbReference type="InterPro" id="IPR044148">
    <property type="entry name" value="ALDH_GabD1-like"/>
</dbReference>
<evidence type="ECO:0000256" key="1">
    <source>
        <dbReference type="ARBA" id="ARBA00009986"/>
    </source>
</evidence>
<gene>
    <name evidence="5" type="ORF">N1027_11930</name>
</gene>
<keyword evidence="2" id="KW-0521">NADP</keyword>
<dbReference type="SUPFAM" id="SSF53720">
    <property type="entry name" value="ALDH-like"/>
    <property type="match status" value="1"/>
</dbReference>
<dbReference type="CDD" id="cd07100">
    <property type="entry name" value="ALDH_SSADH1_GabD1"/>
    <property type="match status" value="1"/>
</dbReference>
<protein>
    <submittedName>
        <fullName evidence="5">Aldehyde dehydrogenase family protein</fullName>
    </submittedName>
</protein>
<evidence type="ECO:0000256" key="2">
    <source>
        <dbReference type="ARBA" id="ARBA00022857"/>
    </source>
</evidence>
<dbReference type="PANTHER" id="PTHR43217:SF1">
    <property type="entry name" value="SUCCINATE SEMIALDEHYDE DEHYDROGENASE [NAD(P)+] SAD"/>
    <property type="match status" value="1"/>
</dbReference>
<evidence type="ECO:0000259" key="4">
    <source>
        <dbReference type="Pfam" id="PF00171"/>
    </source>
</evidence>
<dbReference type="InterPro" id="IPR016163">
    <property type="entry name" value="Ald_DH_C"/>
</dbReference>
<organism evidence="5 6">
    <name type="scientific">Herbiconiux aconitum</name>
    <dbReference type="NCBI Taxonomy" id="2970913"/>
    <lineage>
        <taxon>Bacteria</taxon>
        <taxon>Bacillati</taxon>
        <taxon>Actinomycetota</taxon>
        <taxon>Actinomycetes</taxon>
        <taxon>Micrococcales</taxon>
        <taxon>Microbacteriaceae</taxon>
        <taxon>Herbiconiux</taxon>
    </lineage>
</organism>
<dbReference type="InterPro" id="IPR016161">
    <property type="entry name" value="Ald_DH/histidinol_DH"/>
</dbReference>
<dbReference type="RefSeq" id="WP_259508161.1">
    <property type="nucleotide sequence ID" value="NZ_JANLCM010000002.1"/>
</dbReference>